<dbReference type="Pfam" id="PF19290">
    <property type="entry name" value="PmbA_TldD_2nd"/>
    <property type="match status" value="1"/>
</dbReference>
<dbReference type="PANTHER" id="PTHR43421">
    <property type="entry name" value="METALLOPROTEASE PMBA"/>
    <property type="match status" value="1"/>
</dbReference>
<dbReference type="GO" id="GO:0005829">
    <property type="term" value="C:cytosol"/>
    <property type="evidence" value="ECO:0007669"/>
    <property type="project" value="TreeGrafter"/>
</dbReference>
<keyword evidence="7" id="KW-1185">Reference proteome</keyword>
<dbReference type="AlphaFoldDB" id="A0A4R3J454"/>
<evidence type="ECO:0000313" key="6">
    <source>
        <dbReference type="EMBL" id="TCS60629.1"/>
    </source>
</evidence>
<dbReference type="GO" id="GO:0008237">
    <property type="term" value="F:metallopeptidase activity"/>
    <property type="evidence" value="ECO:0007669"/>
    <property type="project" value="InterPro"/>
</dbReference>
<dbReference type="SUPFAM" id="SSF111283">
    <property type="entry name" value="Putative modulator of DNA gyrase, PmbA/TldD"/>
    <property type="match status" value="1"/>
</dbReference>
<dbReference type="Pfam" id="PF01523">
    <property type="entry name" value="PmbA_TldD_1st"/>
    <property type="match status" value="1"/>
</dbReference>
<evidence type="ECO:0000259" key="5">
    <source>
        <dbReference type="Pfam" id="PF19290"/>
    </source>
</evidence>
<dbReference type="InterPro" id="IPR002510">
    <property type="entry name" value="Metalloprtase-TldD/E_N"/>
</dbReference>
<protein>
    <submittedName>
        <fullName evidence="6">Microcin-processing peptidase 1</fullName>
    </submittedName>
</protein>
<sequence length="447" mass="47127">MADMTNKLELIQDVIDKARARGADAADAIFAEGVSLSLARRLGALENLSRAEGSDMGLRVFVGKSQAIVSTSDTAPRALDALVERAVAMARSAPADPFGGIADPAQLATNFPDFDMCDAIEPDSDLLLRWTGEAEDAARAVKGVSNSEGAEAGWGKSAIAVAASNGFARAYERSSFSLSVSVLAGEGTAMERDYDYTTAVHAEDLKSPTEIGRGAGEKAVRRLNPRKVKSGTFPVIFDPRVSRTILGHFSGAINGAAVARGTSFLKDKMDAPVFAKGVQIIDDPHRRRGLRSAAFDDEGVATSRRALIDDGRLTSWLLDLRSARQLGLASTGHASRGVSSPPSPSSHNLYMAAGSQSPAELIGEITSGLYVTELIGFGVNAITGDYSRGAGGFWIENGVIAYPVGEITIAGNLKDMFMQATPADDLEFRYGSDCPTLRIDAMTVAGM</sequence>
<feature type="domain" description="Metalloprotease TldD/E N-terminal" evidence="3">
    <location>
        <begin position="26"/>
        <end position="90"/>
    </location>
</feature>
<comment type="caution">
    <text evidence="6">The sequence shown here is derived from an EMBL/GenBank/DDBJ whole genome shotgun (WGS) entry which is preliminary data.</text>
</comment>
<dbReference type="EMBL" id="SLZW01000010">
    <property type="protein sequence ID" value="TCS60629.1"/>
    <property type="molecule type" value="Genomic_DNA"/>
</dbReference>
<feature type="domain" description="Metalloprotease TldD/E central" evidence="5">
    <location>
        <begin position="127"/>
        <end position="223"/>
    </location>
</feature>
<evidence type="ECO:0000256" key="1">
    <source>
        <dbReference type="ARBA" id="ARBA00005836"/>
    </source>
</evidence>
<evidence type="ECO:0000259" key="3">
    <source>
        <dbReference type="Pfam" id="PF01523"/>
    </source>
</evidence>
<feature type="region of interest" description="Disordered" evidence="2">
    <location>
        <begin position="331"/>
        <end position="350"/>
    </location>
</feature>
<dbReference type="Gene3D" id="3.30.2290.10">
    <property type="entry name" value="PmbA/TldD superfamily"/>
    <property type="match status" value="1"/>
</dbReference>
<dbReference type="Proteomes" id="UP000295304">
    <property type="component" value="Unassembled WGS sequence"/>
</dbReference>
<evidence type="ECO:0000259" key="4">
    <source>
        <dbReference type="Pfam" id="PF19289"/>
    </source>
</evidence>
<dbReference type="OrthoDB" id="9803618at2"/>
<gene>
    <name evidence="6" type="ORF">EDD55_110104</name>
</gene>
<dbReference type="InterPro" id="IPR047657">
    <property type="entry name" value="PmbA"/>
</dbReference>
<evidence type="ECO:0000313" key="7">
    <source>
        <dbReference type="Proteomes" id="UP000295304"/>
    </source>
</evidence>
<reference evidence="6 7" key="1">
    <citation type="submission" date="2019-03" db="EMBL/GenBank/DDBJ databases">
        <title>Genomic Encyclopedia of Type Strains, Phase IV (KMG-IV): sequencing the most valuable type-strain genomes for metagenomic binning, comparative biology and taxonomic classification.</title>
        <authorList>
            <person name="Goeker M."/>
        </authorList>
    </citation>
    <scope>NUCLEOTIDE SEQUENCE [LARGE SCALE GENOMIC DNA]</scope>
    <source>
        <strain evidence="6 7">DSM 101688</strain>
    </source>
</reference>
<name>A0A4R3J454_9PROT</name>
<feature type="domain" description="Metalloprotease TldD/E C-terminal" evidence="4">
    <location>
        <begin position="230"/>
        <end position="446"/>
    </location>
</feature>
<dbReference type="InterPro" id="IPR045569">
    <property type="entry name" value="Metalloprtase-TldD/E_C"/>
</dbReference>
<organism evidence="6 7">
    <name type="scientific">Varunaivibrio sulfuroxidans</name>
    <dbReference type="NCBI Taxonomy" id="1773489"/>
    <lineage>
        <taxon>Bacteria</taxon>
        <taxon>Pseudomonadati</taxon>
        <taxon>Pseudomonadota</taxon>
        <taxon>Alphaproteobacteria</taxon>
        <taxon>Rhodospirillales</taxon>
        <taxon>Magnetovibrionaceae</taxon>
        <taxon>Varunaivibrio</taxon>
    </lineage>
</organism>
<dbReference type="PANTHER" id="PTHR43421:SF1">
    <property type="entry name" value="METALLOPROTEASE PMBA"/>
    <property type="match status" value="1"/>
</dbReference>
<proteinExistence type="inferred from homology"/>
<dbReference type="GO" id="GO:0006508">
    <property type="term" value="P:proteolysis"/>
    <property type="evidence" value="ECO:0007669"/>
    <property type="project" value="InterPro"/>
</dbReference>
<dbReference type="InterPro" id="IPR045570">
    <property type="entry name" value="Metalloprtase-TldD/E_cen_dom"/>
</dbReference>
<comment type="similarity">
    <text evidence="1">Belongs to the peptidase U62 family.</text>
</comment>
<dbReference type="InterPro" id="IPR036059">
    <property type="entry name" value="TldD/PmbA_sf"/>
</dbReference>
<dbReference type="RefSeq" id="WP_132939936.1">
    <property type="nucleotide sequence ID" value="NZ_CP119676.1"/>
</dbReference>
<evidence type="ECO:0000256" key="2">
    <source>
        <dbReference type="SAM" id="MobiDB-lite"/>
    </source>
</evidence>
<accession>A0A4R3J454</accession>
<dbReference type="Pfam" id="PF19289">
    <property type="entry name" value="PmbA_TldD_3rd"/>
    <property type="match status" value="1"/>
</dbReference>
<dbReference type="InterPro" id="IPR035068">
    <property type="entry name" value="TldD/PmbA_N"/>
</dbReference>